<dbReference type="OrthoDB" id="1491115at2"/>
<dbReference type="RefSeq" id="WP_066463512.1">
    <property type="nucleotide sequence ID" value="NZ_MATO01000029.1"/>
</dbReference>
<name>A0A1C0YW54_9BACL</name>
<protein>
    <recommendedName>
        <fullName evidence="3">DUF2252 domain-containing protein</fullName>
    </recommendedName>
</protein>
<dbReference type="Proteomes" id="UP000093482">
    <property type="component" value="Unassembled WGS sequence"/>
</dbReference>
<dbReference type="Pfam" id="PF10009">
    <property type="entry name" value="DUF2252"/>
    <property type="match status" value="1"/>
</dbReference>
<evidence type="ECO:0000313" key="2">
    <source>
        <dbReference type="Proteomes" id="UP000093482"/>
    </source>
</evidence>
<accession>A0A1C0YW54</accession>
<reference evidence="1 2" key="1">
    <citation type="submission" date="2016-07" db="EMBL/GenBank/DDBJ databases">
        <title>Caryophanon latum genome sequencing.</title>
        <authorList>
            <person name="Verma A."/>
            <person name="Pal Y."/>
            <person name="Krishnamurthi S."/>
        </authorList>
    </citation>
    <scope>NUCLEOTIDE SEQUENCE [LARGE SCALE GENOMIC DNA]</scope>
    <source>
        <strain evidence="1 2">DSM 14151</strain>
    </source>
</reference>
<gene>
    <name evidence="1" type="ORF">A6K76_09390</name>
</gene>
<dbReference type="AlphaFoldDB" id="A0A1C0YW54"/>
<dbReference type="EMBL" id="MATO01000029">
    <property type="protein sequence ID" value="OCS91381.1"/>
    <property type="molecule type" value="Genomic_DNA"/>
</dbReference>
<keyword evidence="2" id="KW-1185">Reference proteome</keyword>
<comment type="caution">
    <text evidence="1">The sequence shown here is derived from an EMBL/GenBank/DDBJ whole genome shotgun (WGS) entry which is preliminary data.</text>
</comment>
<sequence>MKHYEERVKETRKSIRKHLLEQIFHEFDVETLRLSEEGRQEKYRKMVESPFRFFRGSAYLFYFDHANVPSPYHTAENAPIWIQGDLHMDNFGAFQNEDGDIVYDINDFDEGYIGSYLYDILRMSISIVLYTEEEGYTNEEQNRFIRQYIEGYVKQLKRFVSGKDDPMTLIFTKDNTRGPIKRVLKKLEQRKENHLLQDITTVDEQGKRQFIESEEIERVSGEEAAKIQAVANDYYSSLDERDQRTITFYDLHDIVKKYGTGTASIGLKRYYALVEGERDAAELEDLVLEIKEVRAAIPAYFLNYREDFWKKYRHQGHRVVATQKAMHHLEDPYLGYLTIDDQQFYVRERSPYKKKVKQKHYKSVEDYEKTLTIMGAITAKNHSRAGIALNDIVPNESEEEILDAIRDVEQFIDYVSLHAHYYATQVYEDYNIFAENIVNGLFMKEK</sequence>
<evidence type="ECO:0008006" key="3">
    <source>
        <dbReference type="Google" id="ProtNLM"/>
    </source>
</evidence>
<dbReference type="InterPro" id="IPR018721">
    <property type="entry name" value="DUF2252"/>
</dbReference>
<dbReference type="PANTHER" id="PTHR39441:SF1">
    <property type="entry name" value="DUF2252 DOMAIN-CONTAINING PROTEIN"/>
    <property type="match status" value="1"/>
</dbReference>
<proteinExistence type="predicted"/>
<organism evidence="1 2">
    <name type="scientific">Caryophanon latum</name>
    <dbReference type="NCBI Taxonomy" id="33977"/>
    <lineage>
        <taxon>Bacteria</taxon>
        <taxon>Bacillati</taxon>
        <taxon>Bacillota</taxon>
        <taxon>Bacilli</taxon>
        <taxon>Bacillales</taxon>
        <taxon>Caryophanaceae</taxon>
        <taxon>Caryophanon</taxon>
    </lineage>
</organism>
<evidence type="ECO:0000313" key="1">
    <source>
        <dbReference type="EMBL" id="OCS91381.1"/>
    </source>
</evidence>
<dbReference type="PANTHER" id="PTHR39441">
    <property type="entry name" value="DUF2252 DOMAIN-CONTAINING PROTEIN"/>
    <property type="match status" value="1"/>
</dbReference>